<feature type="region of interest" description="Disordered" evidence="15">
    <location>
        <begin position="543"/>
        <end position="576"/>
    </location>
</feature>
<evidence type="ECO:0000256" key="3">
    <source>
        <dbReference type="ARBA" id="ARBA00022670"/>
    </source>
</evidence>
<protein>
    <submittedName>
        <fullName evidence="19">P1-P2 protein</fullName>
    </submittedName>
</protein>
<organism evidence="19">
    <name type="scientific">Beet chlorosis virus</name>
    <dbReference type="NCBI Taxonomy" id="131082"/>
    <lineage>
        <taxon>Viruses</taxon>
        <taxon>Riboviria</taxon>
        <taxon>Orthornavirae</taxon>
        <taxon>Pisuviricota</taxon>
        <taxon>Pisoniviricetes</taxon>
        <taxon>Sobelivirales</taxon>
        <taxon>Solemoviridae</taxon>
        <taxon>Polerovirus</taxon>
        <taxon>Polerovirus BCHV</taxon>
    </lineage>
</organism>
<dbReference type="GO" id="GO:0003723">
    <property type="term" value="F:RNA binding"/>
    <property type="evidence" value="ECO:0007669"/>
    <property type="project" value="InterPro"/>
</dbReference>
<dbReference type="Gene3D" id="2.40.10.10">
    <property type="entry name" value="Trypsin-like serine proteases"/>
    <property type="match status" value="2"/>
</dbReference>
<accession>A0A8F8MZ68</accession>
<dbReference type="GO" id="GO:0003968">
    <property type="term" value="F:RNA-directed RNA polymerase activity"/>
    <property type="evidence" value="ECO:0007669"/>
    <property type="project" value="UniProtKB-KW"/>
</dbReference>
<dbReference type="PRINTS" id="PR00914">
    <property type="entry name" value="LVIRUSRNAPOL"/>
</dbReference>
<evidence type="ECO:0000256" key="10">
    <source>
        <dbReference type="ARBA" id="ARBA00022825"/>
    </source>
</evidence>
<evidence type="ECO:0000256" key="5">
    <source>
        <dbReference type="ARBA" id="ARBA00022692"/>
    </source>
</evidence>
<dbReference type="GO" id="GO:0075523">
    <property type="term" value="P:viral translational frameshifting"/>
    <property type="evidence" value="ECO:0007669"/>
    <property type="project" value="UniProtKB-KW"/>
</dbReference>
<dbReference type="InterPro" id="IPR007094">
    <property type="entry name" value="RNA-dir_pol_PSvirus"/>
</dbReference>
<dbReference type="InterPro" id="IPR043504">
    <property type="entry name" value="Peptidase_S1_PA_chymotrypsin"/>
</dbReference>
<dbReference type="InterPro" id="IPR001795">
    <property type="entry name" value="RNA-dir_pol_luteovirus"/>
</dbReference>
<feature type="domain" description="Peptidase S39" evidence="18">
    <location>
        <begin position="212"/>
        <end position="406"/>
    </location>
</feature>
<feature type="compositionally biased region" description="Basic and acidic residues" evidence="15">
    <location>
        <begin position="558"/>
        <end position="576"/>
    </location>
</feature>
<dbReference type="GO" id="GO:0004252">
    <property type="term" value="F:serine-type endopeptidase activity"/>
    <property type="evidence" value="ECO:0007669"/>
    <property type="project" value="InterPro"/>
</dbReference>
<dbReference type="GO" id="GO:0000166">
    <property type="term" value="F:nucleotide binding"/>
    <property type="evidence" value="ECO:0007669"/>
    <property type="project" value="UniProtKB-KW"/>
</dbReference>
<keyword evidence="5 16" id="KW-0812">Transmembrane</keyword>
<dbReference type="Pfam" id="PF02123">
    <property type="entry name" value="RdRP_4"/>
    <property type="match status" value="1"/>
</dbReference>
<dbReference type="EMBL" id="MW367424">
    <property type="protein sequence ID" value="QYA72331.1"/>
    <property type="molecule type" value="Genomic_RNA"/>
</dbReference>
<dbReference type="InterPro" id="IPR000382">
    <property type="entry name" value="Peptidase_S39B_luteovirus"/>
</dbReference>
<dbReference type="GO" id="GO:0039694">
    <property type="term" value="P:viral RNA genome replication"/>
    <property type="evidence" value="ECO:0007669"/>
    <property type="project" value="InterPro"/>
</dbReference>
<evidence type="ECO:0000256" key="1">
    <source>
        <dbReference type="ARBA" id="ARBA00004141"/>
    </source>
</evidence>
<evidence type="ECO:0000256" key="4">
    <source>
        <dbReference type="ARBA" id="ARBA00022679"/>
    </source>
</evidence>
<evidence type="ECO:0000256" key="13">
    <source>
        <dbReference type="ARBA" id="ARBA00023136"/>
    </source>
</evidence>
<evidence type="ECO:0000259" key="17">
    <source>
        <dbReference type="PROSITE" id="PS50507"/>
    </source>
</evidence>
<dbReference type="GO" id="GO:0006508">
    <property type="term" value="P:proteolysis"/>
    <property type="evidence" value="ECO:0007669"/>
    <property type="project" value="UniProtKB-KW"/>
</dbReference>
<comment type="catalytic activity">
    <reaction evidence="14">
        <text>RNA(n) + a ribonucleoside 5'-triphosphate = RNA(n+1) + diphosphate</text>
        <dbReference type="Rhea" id="RHEA:21248"/>
        <dbReference type="Rhea" id="RHEA-COMP:14527"/>
        <dbReference type="Rhea" id="RHEA-COMP:17342"/>
        <dbReference type="ChEBI" id="CHEBI:33019"/>
        <dbReference type="ChEBI" id="CHEBI:61557"/>
        <dbReference type="ChEBI" id="CHEBI:140395"/>
        <dbReference type="EC" id="2.7.7.48"/>
    </reaction>
</comment>
<name>A0A8F8MZ68_9VIRU</name>
<keyword evidence="2" id="KW-0696">RNA-directed RNA polymerase</keyword>
<feature type="transmembrane region" description="Helical" evidence="16">
    <location>
        <begin position="144"/>
        <end position="164"/>
    </location>
</feature>
<feature type="transmembrane region" description="Helical" evidence="16">
    <location>
        <begin position="12"/>
        <end position="32"/>
    </location>
</feature>
<dbReference type="SUPFAM" id="SSF56672">
    <property type="entry name" value="DNA/RNA polymerases"/>
    <property type="match status" value="1"/>
</dbReference>
<evidence type="ECO:0000256" key="8">
    <source>
        <dbReference type="ARBA" id="ARBA00022758"/>
    </source>
</evidence>
<evidence type="ECO:0000256" key="6">
    <source>
        <dbReference type="ARBA" id="ARBA00022695"/>
    </source>
</evidence>
<dbReference type="GO" id="GO:0016020">
    <property type="term" value="C:membrane"/>
    <property type="evidence" value="ECO:0007669"/>
    <property type="project" value="UniProtKB-SubCell"/>
</dbReference>
<dbReference type="InterPro" id="IPR009003">
    <property type="entry name" value="Peptidase_S1_PA"/>
</dbReference>
<evidence type="ECO:0000256" key="11">
    <source>
        <dbReference type="ARBA" id="ARBA00022953"/>
    </source>
</evidence>
<sequence length="1080" mass="121646">MDTKLNSSYALFFFSSLILFGALGTMAPSYMVTGPLHAPKISSDFPLPPDITQLLLTQDSAWDCPLQKKLSDYSYKELVIHVLQRGYNDTQKYLPQLASMDFGKHWDTISGQFTGLNILERLMWGLIRLWGYVIWVVSSSTMSFLMNNLSLAIIVASLMALSVLMARAAQLFFKILQLCLPVLAAKMVMSAFTTMKRVCIERPKSYVKECAVRGFTTWAVPMKPPKNSILLISHDDGSHAGYATCVTLHDRQSTTIGLITCSHAPINGSVFSTVTGNKIKMESFKTLYDDAETDVKILFGPPNWESVMGCKALKLVTRDSLAKGPATIYTFGDNGWTSSQASISGAYDKNKASVLSITDKGHSGAPYISGKNVIGIHSGGDVVDNVNVCSTIPKIVNLTTPQLVFETTAPQGRLFLEKEMDDLLEYDWSGQEARAIVKERFERGLYEGKGVKSYDFETTSDNVSYPIVPPHLPGNWTERRRPPNNRHLRKHPKSNARLWRFLKARSCCDSAKFHTHNASGWNTDDTRPRCFCDDPSHTECTFGSKHRSGIDGSPIEPNKSREYRRESGWTDSEKRREAIKTQAKDFEKFFEGQYRWGMGPTTQEVCGFEEVGSLPKFYHSKQRLNSEYGVRVAEEYSELKELTAGFGWPKFGAQAELTSLRLQADRWLQRMESAQIPSQKARESVINRLVEAYSCARTNAPTSTAGNSLTWEGFIEDIKEAVSSLELDAGVGVPYIAYGTRTHRDWVFNQELLPVLTRLTFNRLQKMLEVNSDDLNAEQLVQHGLCDPIRVFVKGEPHKVSKLEEGRYRLIMSVSLVDQLVARVLFQNQNKREIELWRAVPSKPGFGLSTDDQIEDFVKVLASQLGEEPQEVFNNWSTKLIPTDCSGFDWSVADWMLEDDMEVRNRLTRNNNHTTKRLRSVWLKCISNSVLCLSDGCLLSQRVPGVQKSGSYNTSSSNSRIRVMAAYHCGASWAMAMGDDALESVDSNLTEYKKLGFKVEVAKQLEFCSHIFRNERLALPLNVKKMLYKLIYGYNPDSGNLEAIKNYLDACHSIVNEIRHDESLVQKIISWLVIPVQPQN</sequence>
<evidence type="ECO:0000256" key="7">
    <source>
        <dbReference type="ARBA" id="ARBA00022741"/>
    </source>
</evidence>
<keyword evidence="3" id="KW-0645">Protease</keyword>
<evidence type="ECO:0000256" key="16">
    <source>
        <dbReference type="SAM" id="Phobius"/>
    </source>
</evidence>
<keyword evidence="10" id="KW-0720">Serine protease</keyword>
<keyword evidence="12 16" id="KW-1133">Transmembrane helix</keyword>
<evidence type="ECO:0000313" key="19">
    <source>
        <dbReference type="EMBL" id="QYA72331.1"/>
    </source>
</evidence>
<evidence type="ECO:0000259" key="18">
    <source>
        <dbReference type="PROSITE" id="PS51868"/>
    </source>
</evidence>
<keyword evidence="13 16" id="KW-0472">Membrane</keyword>
<feature type="transmembrane region" description="Helical" evidence="16">
    <location>
        <begin position="122"/>
        <end position="138"/>
    </location>
</feature>
<keyword evidence="9" id="KW-0378">Hydrolase</keyword>
<dbReference type="SUPFAM" id="SSF50494">
    <property type="entry name" value="Trypsin-like serine proteases"/>
    <property type="match status" value="1"/>
</dbReference>
<evidence type="ECO:0000256" key="9">
    <source>
        <dbReference type="ARBA" id="ARBA00022801"/>
    </source>
</evidence>
<evidence type="ECO:0000256" key="12">
    <source>
        <dbReference type="ARBA" id="ARBA00022989"/>
    </source>
</evidence>
<gene>
    <name evidence="19" type="primary">ORF1-ORF2</name>
</gene>
<evidence type="ECO:0000256" key="14">
    <source>
        <dbReference type="ARBA" id="ARBA00048744"/>
    </source>
</evidence>
<proteinExistence type="predicted"/>
<keyword evidence="6" id="KW-0548">Nucleotidyltransferase</keyword>
<keyword evidence="11" id="KW-0693">Viral RNA replication</keyword>
<reference evidence="19" key="1">
    <citation type="submission" date="2020-12" db="EMBL/GenBank/DDBJ databases">
        <title>Plant Virus Collection isolate.</title>
        <authorList>
            <person name="Knierim D."/>
            <person name="Margaria P."/>
            <person name="Menzel W."/>
            <person name="Winter S."/>
        </authorList>
    </citation>
    <scope>NUCLEOTIDE SEQUENCE</scope>
    <source>
        <strain evidence="19">DSMZ PV-1211</strain>
    </source>
</reference>
<dbReference type="InterPro" id="IPR043502">
    <property type="entry name" value="DNA/RNA_pol_sf"/>
</dbReference>
<dbReference type="GO" id="GO:0006351">
    <property type="term" value="P:DNA-templated transcription"/>
    <property type="evidence" value="ECO:0007669"/>
    <property type="project" value="InterPro"/>
</dbReference>
<keyword evidence="7" id="KW-0547">Nucleotide-binding</keyword>
<dbReference type="Pfam" id="PF02122">
    <property type="entry name" value="Peptidase_S39"/>
    <property type="match status" value="1"/>
</dbReference>
<comment type="subcellular location">
    <subcellularLocation>
        <location evidence="1">Membrane</location>
        <topology evidence="1">Multi-pass membrane protein</topology>
    </subcellularLocation>
</comment>
<keyword evidence="8" id="KW-0688">Ribosomal frameshifting</keyword>
<keyword evidence="4" id="KW-0808">Transferase</keyword>
<dbReference type="PROSITE" id="PS51868">
    <property type="entry name" value="PEPTIDASE_S39"/>
    <property type="match status" value="1"/>
</dbReference>
<evidence type="ECO:0000256" key="15">
    <source>
        <dbReference type="SAM" id="MobiDB-lite"/>
    </source>
</evidence>
<evidence type="ECO:0000256" key="2">
    <source>
        <dbReference type="ARBA" id="ARBA00022484"/>
    </source>
</evidence>
<dbReference type="PROSITE" id="PS50507">
    <property type="entry name" value="RDRP_SSRNA_POS"/>
    <property type="match status" value="1"/>
</dbReference>
<feature type="domain" description="RdRp catalytic" evidence="17">
    <location>
        <begin position="878"/>
        <end position="993"/>
    </location>
</feature>